<keyword evidence="2" id="KW-0479">Metal-binding</keyword>
<dbReference type="InterPro" id="IPR036010">
    <property type="entry name" value="2Fe-2S_ferredoxin-like_sf"/>
</dbReference>
<dbReference type="STRING" id="476652.DEAC_c41340"/>
<dbReference type="PROSITE" id="PS00197">
    <property type="entry name" value="2FE2S_FER_1"/>
    <property type="match status" value="1"/>
</dbReference>
<dbReference type="GO" id="GO:0004854">
    <property type="term" value="F:xanthine dehydrogenase activity"/>
    <property type="evidence" value="ECO:0007669"/>
    <property type="project" value="InterPro"/>
</dbReference>
<dbReference type="GO" id="GO:0046872">
    <property type="term" value="F:metal ion binding"/>
    <property type="evidence" value="ECO:0007669"/>
    <property type="project" value="UniProtKB-KW"/>
</dbReference>
<dbReference type="GO" id="GO:0006144">
    <property type="term" value="P:purine nucleobase metabolic process"/>
    <property type="evidence" value="ECO:0007669"/>
    <property type="project" value="InterPro"/>
</dbReference>
<keyword evidence="1" id="KW-0001">2Fe-2S</keyword>
<comment type="caution">
    <text evidence="8">The sequence shown here is derived from an EMBL/GenBank/DDBJ whole genome shotgun (WGS) entry which is preliminary data.</text>
</comment>
<dbReference type="Proteomes" id="UP000036356">
    <property type="component" value="Unassembled WGS sequence"/>
</dbReference>
<sequence length="176" mass="19247">MFKKISFTVNGKSYTLEVDVRMSLLELLRNQLGYTGAKQGCSVGECGACSVLIDGTPYDSCIYLAVWADGKAITTIEGVAAKNGELSKVQKAFVEEGAVQCGFCTPGLILTTTAMTESGNDYTREEVKRELSGHLCRCTGYQNILKAAEKSLEGHICTCVDSPHYKQQQEQLKERQ</sequence>
<keyword evidence="4" id="KW-0408">Iron</keyword>
<evidence type="ECO:0000313" key="8">
    <source>
        <dbReference type="EMBL" id="KLU63905.1"/>
    </source>
</evidence>
<dbReference type="EC" id="1.17.1.5" evidence="8"/>
<dbReference type="PANTHER" id="PTHR44379:SF8">
    <property type="entry name" value="XANTHINE DEHYDROGENASE IRON-SULFUR-BINDING SUBUNIT XDHC-RELATED"/>
    <property type="match status" value="1"/>
</dbReference>
<dbReference type="SUPFAM" id="SSF47741">
    <property type="entry name" value="CO dehydrogenase ISP C-domain like"/>
    <property type="match status" value="1"/>
</dbReference>
<dbReference type="PATRIC" id="fig|476652.3.peg.4382"/>
<evidence type="ECO:0000313" key="9">
    <source>
        <dbReference type="Proteomes" id="UP000036356"/>
    </source>
</evidence>
<dbReference type="EMBL" id="LDZY01000020">
    <property type="protein sequence ID" value="KLU63905.1"/>
    <property type="molecule type" value="Genomic_DNA"/>
</dbReference>
<accession>A0A0J1FKB5</accession>
<dbReference type="SUPFAM" id="SSF54292">
    <property type="entry name" value="2Fe-2S ferredoxin-like"/>
    <property type="match status" value="1"/>
</dbReference>
<proteinExistence type="predicted"/>
<dbReference type="FunFam" id="3.10.20.30:FF:000020">
    <property type="entry name" value="Xanthine dehydrogenase iron-sulfur subunit"/>
    <property type="match status" value="1"/>
</dbReference>
<name>A0A0J1FKB5_9FIRM</name>
<protein>
    <submittedName>
        <fullName evidence="8">Nicotinate dehydrogenase small FeS subunit</fullName>
        <ecNumber evidence="8">1.17.1.5</ecNumber>
    </submittedName>
</protein>
<dbReference type="GO" id="GO:0050138">
    <property type="term" value="F:nicotinate dehydrogenase activity"/>
    <property type="evidence" value="ECO:0007669"/>
    <property type="project" value="UniProtKB-EC"/>
</dbReference>
<dbReference type="PANTHER" id="PTHR44379">
    <property type="entry name" value="OXIDOREDUCTASE WITH IRON-SULFUR SUBUNIT"/>
    <property type="match status" value="1"/>
</dbReference>
<dbReference type="AlphaFoldDB" id="A0A0J1FKB5"/>
<keyword evidence="9" id="KW-1185">Reference proteome</keyword>
<dbReference type="InterPro" id="IPR001041">
    <property type="entry name" value="2Fe-2S_ferredoxin-type"/>
</dbReference>
<evidence type="ECO:0000256" key="4">
    <source>
        <dbReference type="ARBA" id="ARBA00023004"/>
    </source>
</evidence>
<dbReference type="Pfam" id="PF00111">
    <property type="entry name" value="Fer2"/>
    <property type="match status" value="1"/>
</dbReference>
<dbReference type="Pfam" id="PF01799">
    <property type="entry name" value="Fer2_2"/>
    <property type="match status" value="1"/>
</dbReference>
<dbReference type="Gene3D" id="1.10.150.120">
    <property type="entry name" value="[2Fe-2S]-binding domain"/>
    <property type="match status" value="1"/>
</dbReference>
<dbReference type="PROSITE" id="PS51085">
    <property type="entry name" value="2FE2S_FER_2"/>
    <property type="match status" value="1"/>
</dbReference>
<evidence type="ECO:0000256" key="6">
    <source>
        <dbReference type="ARBA" id="ARBA00060707"/>
    </source>
</evidence>
<gene>
    <name evidence="8" type="primary">ndhS_1</name>
    <name evidence="8" type="ORF">DEAC_c41340</name>
</gene>
<evidence type="ECO:0000256" key="3">
    <source>
        <dbReference type="ARBA" id="ARBA00023002"/>
    </source>
</evidence>
<feature type="domain" description="2Fe-2S ferredoxin-type" evidence="7">
    <location>
        <begin position="3"/>
        <end position="79"/>
    </location>
</feature>
<organism evidence="8 9">
    <name type="scientific">Desulfosporosinus acididurans</name>
    <dbReference type="NCBI Taxonomy" id="476652"/>
    <lineage>
        <taxon>Bacteria</taxon>
        <taxon>Bacillati</taxon>
        <taxon>Bacillota</taxon>
        <taxon>Clostridia</taxon>
        <taxon>Eubacteriales</taxon>
        <taxon>Desulfitobacteriaceae</taxon>
        <taxon>Desulfosporosinus</taxon>
    </lineage>
</organism>
<dbReference type="NCBIfam" id="NF043084">
    <property type="entry name" value="XdhC_XDHase"/>
    <property type="match status" value="1"/>
</dbReference>
<evidence type="ECO:0000256" key="2">
    <source>
        <dbReference type="ARBA" id="ARBA00022723"/>
    </source>
</evidence>
<dbReference type="GO" id="GO:0051537">
    <property type="term" value="F:2 iron, 2 sulfur cluster binding"/>
    <property type="evidence" value="ECO:0007669"/>
    <property type="project" value="UniProtKB-KW"/>
</dbReference>
<keyword evidence="3 8" id="KW-0560">Oxidoreductase</keyword>
<evidence type="ECO:0000259" key="7">
    <source>
        <dbReference type="PROSITE" id="PS51085"/>
    </source>
</evidence>
<dbReference type="InterPro" id="IPR036884">
    <property type="entry name" value="2Fe-2S-bd_dom_sf"/>
</dbReference>
<keyword evidence="5" id="KW-0411">Iron-sulfur</keyword>
<evidence type="ECO:0000256" key="5">
    <source>
        <dbReference type="ARBA" id="ARBA00023014"/>
    </source>
</evidence>
<dbReference type="InterPro" id="IPR002888">
    <property type="entry name" value="2Fe-2S-bd"/>
</dbReference>
<dbReference type="InterPro" id="IPR051452">
    <property type="entry name" value="Diverse_Oxidoreductases"/>
</dbReference>
<dbReference type="CDD" id="cd00207">
    <property type="entry name" value="fer2"/>
    <property type="match status" value="1"/>
</dbReference>
<comment type="pathway">
    <text evidence="6">Alkaloid degradation; nicotine degradation.</text>
</comment>
<dbReference type="RefSeq" id="WP_047811908.1">
    <property type="nucleotide sequence ID" value="NZ_LDZY01000020.1"/>
</dbReference>
<reference evidence="8 9" key="1">
    <citation type="submission" date="2015-06" db="EMBL/GenBank/DDBJ databases">
        <title>Draft genome of the moderately acidophilic sulfate reducer Candidatus Desulfosporosinus acididurans strain M1.</title>
        <authorList>
            <person name="Poehlein A."/>
            <person name="Petzsch P."/>
            <person name="Johnson B.D."/>
            <person name="Schloemann M."/>
            <person name="Daniel R."/>
            <person name="Muehling M."/>
        </authorList>
    </citation>
    <scope>NUCLEOTIDE SEQUENCE [LARGE SCALE GENOMIC DNA]</scope>
    <source>
        <strain evidence="8 9">M1</strain>
    </source>
</reference>
<dbReference type="Gene3D" id="3.10.20.30">
    <property type="match status" value="1"/>
</dbReference>
<dbReference type="InterPro" id="IPR050033">
    <property type="entry name" value="XdhC_XDHase"/>
</dbReference>
<dbReference type="InterPro" id="IPR012675">
    <property type="entry name" value="Beta-grasp_dom_sf"/>
</dbReference>
<evidence type="ECO:0000256" key="1">
    <source>
        <dbReference type="ARBA" id="ARBA00022714"/>
    </source>
</evidence>
<dbReference type="InterPro" id="IPR006058">
    <property type="entry name" value="2Fe2S_fd_BS"/>
</dbReference>